<proteinExistence type="predicted"/>
<dbReference type="RefSeq" id="WP_047791461.1">
    <property type="nucleotide sequence ID" value="NZ_CP011856.1"/>
</dbReference>
<feature type="transmembrane region" description="Helical" evidence="1">
    <location>
        <begin position="12"/>
        <end position="35"/>
    </location>
</feature>
<feature type="transmembrane region" description="Helical" evidence="1">
    <location>
        <begin position="238"/>
        <end position="258"/>
    </location>
</feature>
<dbReference type="KEGG" id="seri:SERIO_v1c06660"/>
<reference evidence="3" key="2">
    <citation type="submission" date="2015-06" db="EMBL/GenBank/DDBJ databases">
        <title>Complete genome sequence of Spiroplasma eriocheiris TDA-040725-5 (DSM 21848).</title>
        <authorList>
            <person name="Lo W.-S."/>
            <person name="Kuo C.-H."/>
        </authorList>
    </citation>
    <scope>NUCLEOTIDE SEQUENCE [LARGE SCALE GENOMIC DNA]</scope>
    <source>
        <strain evidence="3">TDA-040725-5</strain>
    </source>
</reference>
<evidence type="ECO:0000313" key="3">
    <source>
        <dbReference type="Proteomes" id="UP000035661"/>
    </source>
</evidence>
<gene>
    <name evidence="2" type="ORF">SERIO_v1c06660</name>
</gene>
<evidence type="ECO:0000313" key="2">
    <source>
        <dbReference type="EMBL" id="AKM54234.1"/>
    </source>
</evidence>
<sequence length="266" mass="30080">MKYLYRILFFNYFHSIFGFYLGFIGPTLFAITLIGFRFTNVVTIPSFMALVIIRNATTNLAVSLTQLRLSGFFSRLATTPFAKPRLKFKFFAVIIIFNGALSVFIALWILLLSVIMQPNANIFANVNWGYTVLGFILLLIMSLLLGLLIGGLARSNGVSRIIGLYLYFLSTYLLGIVYGYNLINKYAPAINIITLFIPFDYSVSIIQVGWSGNVHNMTIPYFDHITNTTVNYTVGLPAMWIAILVSIIIIILSGIGFWQTFKYYQK</sequence>
<feature type="transmembrane region" description="Helical" evidence="1">
    <location>
        <begin position="90"/>
        <end position="116"/>
    </location>
</feature>
<keyword evidence="1" id="KW-0812">Transmembrane</keyword>
<dbReference type="EMBL" id="CP011856">
    <property type="protein sequence ID" value="AKM54234.1"/>
    <property type="molecule type" value="Genomic_DNA"/>
</dbReference>
<feature type="transmembrane region" description="Helical" evidence="1">
    <location>
        <begin position="128"/>
        <end position="152"/>
    </location>
</feature>
<feature type="transmembrane region" description="Helical" evidence="1">
    <location>
        <begin position="164"/>
        <end position="183"/>
    </location>
</feature>
<evidence type="ECO:0000256" key="1">
    <source>
        <dbReference type="SAM" id="Phobius"/>
    </source>
</evidence>
<accession>A0A0H3XL78</accession>
<keyword evidence="1" id="KW-1133">Transmembrane helix</keyword>
<reference evidence="2 3" key="1">
    <citation type="journal article" date="2015" name="Genome Biol. Evol.">
        <title>Found and Lost: The Fates of Horizontally Acquired Genes in Arthropod-Symbiotic Spiroplasma.</title>
        <authorList>
            <person name="Lo W.S."/>
            <person name="Gasparich G.E."/>
            <person name="Kuo C.H."/>
        </authorList>
    </citation>
    <scope>NUCLEOTIDE SEQUENCE [LARGE SCALE GENOMIC DNA]</scope>
    <source>
        <strain evidence="3">TDA-040725-5</strain>
    </source>
</reference>
<keyword evidence="3" id="KW-1185">Reference proteome</keyword>
<dbReference type="AlphaFoldDB" id="A0A0H3XL78"/>
<name>A0A0H3XL78_9MOLU</name>
<organism evidence="2 3">
    <name type="scientific">Spiroplasma eriocheiris</name>
    <dbReference type="NCBI Taxonomy" id="315358"/>
    <lineage>
        <taxon>Bacteria</taxon>
        <taxon>Bacillati</taxon>
        <taxon>Mycoplasmatota</taxon>
        <taxon>Mollicutes</taxon>
        <taxon>Entomoplasmatales</taxon>
        <taxon>Spiroplasmataceae</taxon>
        <taxon>Spiroplasma</taxon>
    </lineage>
</organism>
<dbReference type="STRING" id="315358.SERIO_v1c06660"/>
<dbReference type="PATRIC" id="fig|743698.3.peg.668"/>
<dbReference type="Proteomes" id="UP000035661">
    <property type="component" value="Chromosome"/>
</dbReference>
<keyword evidence="1" id="KW-0472">Membrane</keyword>
<protein>
    <submittedName>
        <fullName evidence="2">Uncharacterized protein</fullName>
    </submittedName>
</protein>